<name>A0ABY9VLU4_9BACI</name>
<dbReference type="PANTHER" id="PTHR42834">
    <property type="entry name" value="ENDONUCLEASE/EXONUCLEASE/PHOSPHATASE FAMILY PROTEIN (AFU_ORTHOLOGUE AFUA_3G09210)"/>
    <property type="match status" value="1"/>
</dbReference>
<feature type="region of interest" description="Disordered" evidence="1">
    <location>
        <begin position="137"/>
        <end position="158"/>
    </location>
</feature>
<gene>
    <name evidence="5" type="ORF">RH061_17315</name>
</gene>
<feature type="compositionally biased region" description="Basic and acidic residues" evidence="1">
    <location>
        <begin position="742"/>
        <end position="756"/>
    </location>
</feature>
<evidence type="ECO:0000256" key="1">
    <source>
        <dbReference type="SAM" id="MobiDB-lite"/>
    </source>
</evidence>
<feature type="signal peptide" evidence="2">
    <location>
        <begin position="1"/>
        <end position="32"/>
    </location>
</feature>
<dbReference type="RefSeq" id="WP_311072033.1">
    <property type="nucleotide sequence ID" value="NZ_CP134494.1"/>
</dbReference>
<feature type="compositionally biased region" description="Polar residues" evidence="1">
    <location>
        <begin position="726"/>
        <end position="741"/>
    </location>
</feature>
<dbReference type="Proteomes" id="UP001303324">
    <property type="component" value="Chromosome"/>
</dbReference>
<reference evidence="5 6" key="1">
    <citation type="submission" date="2023-09" db="EMBL/GenBank/DDBJ databases">
        <title>Microbial mechanism of fulvic acid promoting antimony reduction mineralization in rice fields.</title>
        <authorList>
            <person name="Chen G."/>
            <person name="Lan J."/>
        </authorList>
    </citation>
    <scope>NUCLEOTIDE SEQUENCE [LARGE SCALE GENOMIC DNA]</scope>
    <source>
        <strain evidence="5 6">PS1</strain>
    </source>
</reference>
<dbReference type="Pfam" id="PF19886">
    <property type="entry name" value="DUF6359"/>
    <property type="match status" value="1"/>
</dbReference>
<dbReference type="CDD" id="cd10283">
    <property type="entry name" value="MnuA_DNase1-like"/>
    <property type="match status" value="1"/>
</dbReference>
<dbReference type="InterPro" id="IPR036691">
    <property type="entry name" value="Endo/exonu/phosph_ase_sf"/>
</dbReference>
<dbReference type="CDD" id="cd04486">
    <property type="entry name" value="YhcR_OBF_like"/>
    <property type="match status" value="1"/>
</dbReference>
<evidence type="ECO:0000259" key="4">
    <source>
        <dbReference type="Pfam" id="PF19886"/>
    </source>
</evidence>
<evidence type="ECO:0000313" key="5">
    <source>
        <dbReference type="EMBL" id="WNF21931.1"/>
    </source>
</evidence>
<protein>
    <submittedName>
        <fullName evidence="5">DUF6359 domain-containing protein</fullName>
    </submittedName>
</protein>
<dbReference type="InterPro" id="IPR045939">
    <property type="entry name" value="YhcR_N"/>
</dbReference>
<dbReference type="Pfam" id="PF03372">
    <property type="entry name" value="Exo_endo_phos"/>
    <property type="match status" value="1"/>
</dbReference>
<sequence>MGNLKRKTFSWLAAVILLVSYAIPFSGGQASAETVMTVQQAIENNSGTGTVEGYIVGHTISTNSYDHEAPFGNDYNFALADNPEETDPSKILPVQLSSSFRGTFGLGTNPDILGKKVQVTGSLEAYFTVPGLKSPSAIQFSDGSGGEPGEPGEPEPPAVTGLKIHDIQGEGHVSPYKDQQVAQVAGIVTKVEGNSAFFMQDPEEDGNPNTSEAIYVYKKNHGLTEGDQVEIDGLVKEWVLDGYSEKLQTDLAMTEINATEVTKIATGVELPAPVVIGEDRIPPTQVIDNDQFSVFDPSEDGIDFYESLEGMRIGVESPQVIGPQKYGEVPVIANKVEGKVYSPQGGILLTEESSNPERMFLLIDRDFIAKAGDQFNGLVTGVVSYGFSNFKILVDQETLPELIESELVEDYATFDQKENKLTIASYNIENFSAETDQSKTARIAESMINNLKTPDIIGLVEVQDNDGQTGSGSADASQSYQALIDEIVAQGGPAYNWTDIAPEYNQDGGAPGGNIRVGYLYNPERVQLKEAPKGTATEAVAYENGDLTLNPGRIDPQNPIFEDTRKPLAAEFVFKGQEVIVIANHFNSKGGDDPLFGVTQPPVLDSEVQRIEIAKLLNEFIAGIHAEDPKANVVVLGDLNDFEFSKPIEVLENGQLTNMIETLPEGERFTYNYQGNSQVLDHILVSNHLADQAEADIININSLYMEEHGRASDHDPVMVQLHLNNGQRQCPDSSGNKGSVKQNEDNGRHLGHEKNAKACGYDKAS</sequence>
<evidence type="ECO:0000259" key="3">
    <source>
        <dbReference type="Pfam" id="PF03372"/>
    </source>
</evidence>
<feature type="chain" id="PRO_5047116933" evidence="2">
    <location>
        <begin position="33"/>
        <end position="765"/>
    </location>
</feature>
<dbReference type="PANTHER" id="PTHR42834:SF1">
    <property type="entry name" value="ENDONUCLEASE_EXONUCLEASE_PHOSPHATASE FAMILY PROTEIN (AFU_ORTHOLOGUE AFUA_3G09210)"/>
    <property type="match status" value="1"/>
</dbReference>
<evidence type="ECO:0000256" key="2">
    <source>
        <dbReference type="SAM" id="SignalP"/>
    </source>
</evidence>
<keyword evidence="2" id="KW-0732">Signal</keyword>
<dbReference type="SUPFAM" id="SSF56219">
    <property type="entry name" value="DNase I-like"/>
    <property type="match status" value="1"/>
</dbReference>
<keyword evidence="6" id="KW-1185">Reference proteome</keyword>
<accession>A0ABY9VLU4</accession>
<proteinExistence type="predicted"/>
<dbReference type="Gene3D" id="3.60.10.10">
    <property type="entry name" value="Endonuclease/exonuclease/phosphatase"/>
    <property type="match status" value="1"/>
</dbReference>
<organism evidence="5 6">
    <name type="scientific">Mesobacillus jeotgali</name>
    <dbReference type="NCBI Taxonomy" id="129985"/>
    <lineage>
        <taxon>Bacteria</taxon>
        <taxon>Bacillati</taxon>
        <taxon>Bacillota</taxon>
        <taxon>Bacilli</taxon>
        <taxon>Bacillales</taxon>
        <taxon>Bacillaceae</taxon>
        <taxon>Mesobacillus</taxon>
    </lineage>
</organism>
<feature type="region of interest" description="Disordered" evidence="1">
    <location>
        <begin position="726"/>
        <end position="765"/>
    </location>
</feature>
<feature type="domain" description="Endonuclease/exonuclease/phosphatase" evidence="3">
    <location>
        <begin position="424"/>
        <end position="714"/>
    </location>
</feature>
<evidence type="ECO:0000313" key="6">
    <source>
        <dbReference type="Proteomes" id="UP001303324"/>
    </source>
</evidence>
<dbReference type="EMBL" id="CP134494">
    <property type="protein sequence ID" value="WNF21931.1"/>
    <property type="molecule type" value="Genomic_DNA"/>
</dbReference>
<dbReference type="InterPro" id="IPR005135">
    <property type="entry name" value="Endo/exonuclease/phosphatase"/>
</dbReference>
<feature type="domain" description="Endonuclease YhcR N-terminal" evidence="4">
    <location>
        <begin position="36"/>
        <end position="140"/>
    </location>
</feature>